<keyword evidence="1" id="KW-1133">Transmembrane helix</keyword>
<gene>
    <name evidence="2" type="ORF">RMCB_1617</name>
</gene>
<evidence type="ECO:0000313" key="3">
    <source>
        <dbReference type="Proteomes" id="UP000069620"/>
    </source>
</evidence>
<dbReference type="EMBL" id="BCSX01000019">
    <property type="protein sequence ID" value="GAS87521.1"/>
    <property type="molecule type" value="Genomic_DNA"/>
</dbReference>
<dbReference type="Pfam" id="PF08592">
    <property type="entry name" value="Anthrone_oxy"/>
    <property type="match status" value="1"/>
</dbReference>
<feature type="transmembrane region" description="Helical" evidence="1">
    <location>
        <begin position="12"/>
        <end position="37"/>
    </location>
</feature>
<comment type="caution">
    <text evidence="2">The sequence shown here is derived from an EMBL/GenBank/DDBJ whole genome shotgun (WGS) entry which is preliminary data.</text>
</comment>
<organism evidence="2 3">
    <name type="scientific">Mycolicibacterium brisbanense</name>
    <dbReference type="NCBI Taxonomy" id="146020"/>
    <lineage>
        <taxon>Bacteria</taxon>
        <taxon>Bacillati</taxon>
        <taxon>Actinomycetota</taxon>
        <taxon>Actinomycetes</taxon>
        <taxon>Mycobacteriales</taxon>
        <taxon>Mycobacteriaceae</taxon>
        <taxon>Mycolicibacterium</taxon>
    </lineage>
</organism>
<keyword evidence="3" id="KW-1185">Reference proteome</keyword>
<dbReference type="Proteomes" id="UP000069620">
    <property type="component" value="Unassembled WGS sequence"/>
</dbReference>
<keyword evidence="1" id="KW-0472">Membrane</keyword>
<evidence type="ECO:0000256" key="1">
    <source>
        <dbReference type="SAM" id="Phobius"/>
    </source>
</evidence>
<sequence>MERPGRWPLTEAMNPVTTLTATTALASAAAGGLFYGFSTFVMRGLDRTGPVAAITAMRGINAEANANPAFLLFFLGSAVLAMAVGVVALFQLNRPGGWLLLAGAIVGVLPLVVTMLFNVPMNNHLDGVDLADAATEWQTYLSTWTAWNHVRTGSGLLAGALLLAGLRYR</sequence>
<feature type="transmembrane region" description="Helical" evidence="1">
    <location>
        <begin position="97"/>
        <end position="117"/>
    </location>
</feature>
<keyword evidence="1" id="KW-0812">Transmembrane</keyword>
<dbReference type="InterPro" id="IPR013901">
    <property type="entry name" value="Anthrone_oxy"/>
</dbReference>
<evidence type="ECO:0000313" key="2">
    <source>
        <dbReference type="EMBL" id="GAS87521.1"/>
    </source>
</evidence>
<protein>
    <recommendedName>
        <fullName evidence="4">Integral membrane protein</fullName>
    </recommendedName>
</protein>
<dbReference type="STRING" id="146020.RMCB_1617"/>
<proteinExistence type="predicted"/>
<reference evidence="3" key="1">
    <citation type="journal article" date="2016" name="Genome Announc.">
        <title>Draft Genome Sequences of Five Rapidly Growing Mycobacterium Species, M. thermoresistibile, M. fortuitum subsp. acetamidolyticum, M. canariasense, M. brisbanense, and M. novocastrense.</title>
        <authorList>
            <person name="Katahira K."/>
            <person name="Ogura Y."/>
            <person name="Gotoh Y."/>
            <person name="Hayashi T."/>
        </authorList>
    </citation>
    <scope>NUCLEOTIDE SEQUENCE [LARGE SCALE GENOMIC DNA]</scope>
    <source>
        <strain evidence="3">JCM15654</strain>
    </source>
</reference>
<dbReference type="AlphaFoldDB" id="A0A100VX59"/>
<evidence type="ECO:0008006" key="4">
    <source>
        <dbReference type="Google" id="ProtNLM"/>
    </source>
</evidence>
<name>A0A100VX59_9MYCO</name>
<reference evidence="3" key="2">
    <citation type="submission" date="2016-02" db="EMBL/GenBank/DDBJ databases">
        <title>Draft genome sequence of five rapidly growing Mycobacterium species.</title>
        <authorList>
            <person name="Katahira K."/>
            <person name="Gotou Y."/>
            <person name="Iida K."/>
            <person name="Ogura Y."/>
            <person name="Hayashi T."/>
        </authorList>
    </citation>
    <scope>NUCLEOTIDE SEQUENCE [LARGE SCALE GENOMIC DNA]</scope>
    <source>
        <strain evidence="3">JCM15654</strain>
    </source>
</reference>
<feature type="transmembrane region" description="Helical" evidence="1">
    <location>
        <begin position="69"/>
        <end position="90"/>
    </location>
</feature>
<accession>A0A100VX59</accession>